<evidence type="ECO:0000313" key="3">
    <source>
        <dbReference type="Proteomes" id="UP000236919"/>
    </source>
</evidence>
<dbReference type="EMBL" id="PQFZ01000007">
    <property type="protein sequence ID" value="POR51305.1"/>
    <property type="molecule type" value="Genomic_DNA"/>
</dbReference>
<evidence type="ECO:0000256" key="1">
    <source>
        <dbReference type="SAM" id="MobiDB-lite"/>
    </source>
</evidence>
<dbReference type="AlphaFoldDB" id="A0A2S4M9K1"/>
<accession>A0A2S4M9K1</accession>
<gene>
    <name evidence="2" type="ORF">CYD53_10788</name>
</gene>
<dbReference type="RefSeq" id="WP_103718701.1">
    <property type="nucleotide sequence ID" value="NZ_PQFZ01000007.1"/>
</dbReference>
<keyword evidence="3" id="KW-1185">Reference proteome</keyword>
<protein>
    <submittedName>
        <fullName evidence="2">Uncharacterized protein DUF2336</fullName>
    </submittedName>
</protein>
<dbReference type="Pfam" id="PF10098">
    <property type="entry name" value="DUF2336"/>
    <property type="match status" value="1"/>
</dbReference>
<proteinExistence type="predicted"/>
<dbReference type="OrthoDB" id="7888976at2"/>
<organism evidence="2 3">
    <name type="scientific">Bosea psychrotolerans</name>
    <dbReference type="NCBI Taxonomy" id="1871628"/>
    <lineage>
        <taxon>Bacteria</taxon>
        <taxon>Pseudomonadati</taxon>
        <taxon>Pseudomonadota</taxon>
        <taxon>Alphaproteobacteria</taxon>
        <taxon>Hyphomicrobiales</taxon>
        <taxon>Boseaceae</taxon>
        <taxon>Bosea</taxon>
    </lineage>
</organism>
<feature type="region of interest" description="Disordered" evidence="1">
    <location>
        <begin position="339"/>
        <end position="359"/>
    </location>
</feature>
<evidence type="ECO:0000313" key="2">
    <source>
        <dbReference type="EMBL" id="POR51305.1"/>
    </source>
</evidence>
<sequence length="359" mass="39579">MLDTLYKLAGETSAESRRRLLHVVTKLFFYDPDPTVTSKYHYGEIALSSLGHIDRRARQTYADEVAAEPNLPRSVANALAGDPDSEVARLVLRLSPALTDRDLAAIALNQSQEHLTAIAERARLSEKVTDILVERGDNGVLKTVGGNEGAQFSDNGFNHLLERGREEPEIHRTVAVRSDLTQERAERVMRILAELGGEDAGGANADDEAGAIAQQARQQRLEVTGLLTDLAAKTRLLDDVLFMLAEEDRAYHLAQVIARESEIAVEHALRTLLRRDANGIALACRALDVGYPAFAAILALRARRLMFANKRVEDDLRNYAQIDSAAAERGMRFTRMKAKLSGDAPGKAIELQADPRRRP</sequence>
<name>A0A2S4M9K1_9HYPH</name>
<dbReference type="InterPro" id="IPR019285">
    <property type="entry name" value="DUF2336"/>
</dbReference>
<dbReference type="Proteomes" id="UP000236919">
    <property type="component" value="Unassembled WGS sequence"/>
</dbReference>
<reference evidence="2 3" key="1">
    <citation type="submission" date="2018-01" db="EMBL/GenBank/DDBJ databases">
        <title>Genomic Encyclopedia of Type Strains, Phase III (KMG-III): the genomes of soil and plant-associated and newly described type strains.</title>
        <authorList>
            <person name="Whitman W."/>
        </authorList>
    </citation>
    <scope>NUCLEOTIDE SEQUENCE [LARGE SCALE GENOMIC DNA]</scope>
    <source>
        <strain evidence="2 3">1131</strain>
    </source>
</reference>
<comment type="caution">
    <text evidence="2">The sequence shown here is derived from an EMBL/GenBank/DDBJ whole genome shotgun (WGS) entry which is preliminary data.</text>
</comment>